<dbReference type="GO" id="GO:0009986">
    <property type="term" value="C:cell surface"/>
    <property type="evidence" value="ECO:0007669"/>
    <property type="project" value="TreeGrafter"/>
</dbReference>
<keyword evidence="5" id="KW-1003">Cell membrane</keyword>
<evidence type="ECO:0000256" key="22">
    <source>
        <dbReference type="SAM" id="MobiDB-lite"/>
    </source>
</evidence>
<dbReference type="GO" id="GO:0005794">
    <property type="term" value="C:Golgi apparatus"/>
    <property type="evidence" value="ECO:0007669"/>
    <property type="project" value="UniProtKB-SubCell"/>
</dbReference>
<dbReference type="PANTHER" id="PTHR23412:SF6">
    <property type="entry name" value="MESOTHELIN"/>
    <property type="match status" value="1"/>
</dbReference>
<keyword evidence="15" id="KW-0325">Glycoprotein</keyword>
<keyword evidence="16" id="KW-0449">Lipoprotein</keyword>
<dbReference type="GO" id="GO:0007160">
    <property type="term" value="P:cell-matrix adhesion"/>
    <property type="evidence" value="ECO:0007669"/>
    <property type="project" value="TreeGrafter"/>
</dbReference>
<evidence type="ECO:0000256" key="11">
    <source>
        <dbReference type="ARBA" id="ARBA00022889"/>
    </source>
</evidence>
<evidence type="ECO:0000256" key="20">
    <source>
        <dbReference type="ARBA" id="ARBA00068881"/>
    </source>
</evidence>
<comment type="subunit">
    <text evidence="19">Interacts with MUC16.</text>
</comment>
<evidence type="ECO:0000256" key="3">
    <source>
        <dbReference type="ARBA" id="ARBA00004613"/>
    </source>
</evidence>
<dbReference type="STRING" id="10020.ENSDORP00000009355"/>
<name>A0A1S3ES01_DIPOR</name>
<evidence type="ECO:0000256" key="1">
    <source>
        <dbReference type="ARBA" id="ARBA00004555"/>
    </source>
</evidence>
<dbReference type="GO" id="GO:0098552">
    <property type="term" value="C:side of membrane"/>
    <property type="evidence" value="ECO:0007669"/>
    <property type="project" value="UniProtKB-KW"/>
</dbReference>
<keyword evidence="6" id="KW-0964">Secreted</keyword>
<evidence type="ECO:0000256" key="14">
    <source>
        <dbReference type="ARBA" id="ARBA00023157"/>
    </source>
</evidence>
<dbReference type="AlphaFoldDB" id="A0A1S3ES01"/>
<evidence type="ECO:0000313" key="24">
    <source>
        <dbReference type="Proteomes" id="UP000081671"/>
    </source>
</evidence>
<dbReference type="Proteomes" id="UP000081671">
    <property type="component" value="Unplaced"/>
</dbReference>
<sequence length="629" mass="69108">MWRLHGWAWQTMALSAARRLLGSRRTPIRGGLLLLLLLLPLPGLGRTQPPRAAETGQPPLPDAAGLRDPDSPALGLWSFSCEEVSRLSAGRALELAVTVRREHIPLREDQLRCLAHSLSEHLAPQDLDALPVDMLPFLSPASFPGPQVCKSLLSRVSKANNFRQLPPGAPERQRMLRLALACRGVRGSRVSEADVQALGSLACDLPGRFVANAAAILLPRLASCPGPLDQDQQEAARAALKGGGPPYGPPSRWSPSTLDALQGLMTVLDLPIVRSIPQEVLDSWLQRISGHPSWRRSELAPVVQRFRRDTEKACPPGQRALAVDESLFWYEEWELEACLDGNVLAEQVEEVNKIPFTYQQLSALKRKLDKTFPQGYPEALIQRLGPFFRHVLPDDISKWNVTSLDTVRDLLEASSGHSTDTQVTALIARYLLGRDDLDEDTLDLLAGVRPTYLCVLSSTQLESLPLGVLWWVPRVLCCGAPRVLLWWGWGPVLRCTVWSLGSTPCAGGASAEDLRALSHQNISMDMATFKKLPVESVVPLTVDEVQALLGAHMAELKGEENSSPVRDWVFRQRQEDLDRLELGLQGGVPNGYMILDLSFREAFSRGAPRLTPGLALAWSSALLLAFALG</sequence>
<evidence type="ECO:0000256" key="10">
    <source>
        <dbReference type="ARBA" id="ARBA00022729"/>
    </source>
</evidence>
<reference evidence="25" key="1">
    <citation type="submission" date="2025-08" db="UniProtKB">
        <authorList>
            <consortium name="RefSeq"/>
        </authorList>
    </citation>
    <scope>IDENTIFICATION</scope>
    <source>
        <tissue evidence="25">Kidney</tissue>
    </source>
</reference>
<evidence type="ECO:0000256" key="18">
    <source>
        <dbReference type="ARBA" id="ARBA00058732"/>
    </source>
</evidence>
<dbReference type="GeneID" id="105981932"/>
<keyword evidence="24" id="KW-1185">Reference proteome</keyword>
<comment type="similarity">
    <text evidence="4">Belongs to the mesothelin family.</text>
</comment>
<comment type="function">
    <text evidence="17">Megakaryocyte-potentiating factor (MPF) may potentiate megakaryocyte colony formation.</text>
</comment>
<comment type="subcellular location">
    <subcellularLocation>
        <location evidence="2">Cell membrane</location>
        <topology evidence="2">Lipid-anchor</topology>
        <topology evidence="2">GPI-anchor</topology>
    </subcellularLocation>
    <subcellularLocation>
        <location evidence="1">Golgi apparatus</location>
    </subcellularLocation>
    <subcellularLocation>
        <location evidence="3">Secreted</location>
    </subcellularLocation>
</comment>
<dbReference type="InterPro" id="IPR010335">
    <property type="entry name" value="Mesothelin"/>
</dbReference>
<keyword evidence="9" id="KW-0165">Cleavage on pair of basic residues</keyword>
<dbReference type="GO" id="GO:0005576">
    <property type="term" value="C:extracellular region"/>
    <property type="evidence" value="ECO:0007669"/>
    <property type="project" value="UniProtKB-SubCell"/>
</dbReference>
<dbReference type="KEGG" id="dord:105981932"/>
<evidence type="ECO:0000256" key="19">
    <source>
        <dbReference type="ARBA" id="ARBA00065993"/>
    </source>
</evidence>
<keyword evidence="11" id="KW-0130">Cell adhesion</keyword>
<feature type="signal peptide" evidence="23">
    <location>
        <begin position="1"/>
        <end position="47"/>
    </location>
</feature>
<evidence type="ECO:0000256" key="15">
    <source>
        <dbReference type="ARBA" id="ARBA00023180"/>
    </source>
</evidence>
<evidence type="ECO:0000256" key="17">
    <source>
        <dbReference type="ARBA" id="ARBA00058425"/>
    </source>
</evidence>
<dbReference type="GO" id="GO:0005886">
    <property type="term" value="C:plasma membrane"/>
    <property type="evidence" value="ECO:0007669"/>
    <property type="project" value="UniProtKB-SubCell"/>
</dbReference>
<evidence type="ECO:0000256" key="16">
    <source>
        <dbReference type="ARBA" id="ARBA00023288"/>
    </source>
</evidence>
<dbReference type="OrthoDB" id="9329195at2759"/>
<gene>
    <name evidence="25" type="primary">LOC105981932</name>
</gene>
<dbReference type="PANTHER" id="PTHR23412">
    <property type="entry name" value="STEREOCILIN RELATED"/>
    <property type="match status" value="1"/>
</dbReference>
<feature type="chain" id="PRO_5010313665" description="Mesothelin" evidence="23">
    <location>
        <begin position="48"/>
        <end position="629"/>
    </location>
</feature>
<evidence type="ECO:0000256" key="5">
    <source>
        <dbReference type="ARBA" id="ARBA00022475"/>
    </source>
</evidence>
<evidence type="ECO:0000256" key="8">
    <source>
        <dbReference type="ARBA" id="ARBA00022622"/>
    </source>
</evidence>
<evidence type="ECO:0000256" key="6">
    <source>
        <dbReference type="ARBA" id="ARBA00022525"/>
    </source>
</evidence>
<evidence type="ECO:0000256" key="12">
    <source>
        <dbReference type="ARBA" id="ARBA00023034"/>
    </source>
</evidence>
<proteinExistence type="inferred from homology"/>
<keyword evidence="10 23" id="KW-0732">Signal</keyword>
<dbReference type="InParanoid" id="A0A1S3ES01"/>
<dbReference type="RefSeq" id="XP_012866735.1">
    <property type="nucleotide sequence ID" value="XM_013011281.1"/>
</dbReference>
<keyword evidence="7" id="KW-0597">Phosphoprotein</keyword>
<accession>A0A1S3ES01</accession>
<dbReference type="InterPro" id="IPR026664">
    <property type="entry name" value="Stereocilin-rel"/>
</dbReference>
<keyword evidence="13" id="KW-0472">Membrane</keyword>
<dbReference type="Gene3D" id="1.20.970.40">
    <property type="match status" value="1"/>
</dbReference>
<evidence type="ECO:0000256" key="4">
    <source>
        <dbReference type="ARBA" id="ARBA00011016"/>
    </source>
</evidence>
<comment type="function">
    <text evidence="18">Membrane-anchored forms may play a role in cellular adhesion.</text>
</comment>
<evidence type="ECO:0000256" key="13">
    <source>
        <dbReference type="ARBA" id="ARBA00023136"/>
    </source>
</evidence>
<dbReference type="Pfam" id="PF06060">
    <property type="entry name" value="Mesothelin"/>
    <property type="match status" value="1"/>
</dbReference>
<evidence type="ECO:0000256" key="21">
    <source>
        <dbReference type="ARBA" id="ARBA00081905"/>
    </source>
</evidence>
<evidence type="ECO:0000256" key="2">
    <source>
        <dbReference type="ARBA" id="ARBA00004609"/>
    </source>
</evidence>
<organism evidence="24 25">
    <name type="scientific">Dipodomys ordii</name>
    <name type="common">Ord's kangaroo rat</name>
    <dbReference type="NCBI Taxonomy" id="10020"/>
    <lineage>
        <taxon>Eukaryota</taxon>
        <taxon>Metazoa</taxon>
        <taxon>Chordata</taxon>
        <taxon>Craniata</taxon>
        <taxon>Vertebrata</taxon>
        <taxon>Euteleostomi</taxon>
        <taxon>Mammalia</taxon>
        <taxon>Eutheria</taxon>
        <taxon>Euarchontoglires</taxon>
        <taxon>Glires</taxon>
        <taxon>Rodentia</taxon>
        <taxon>Castorimorpha</taxon>
        <taxon>Heteromyidae</taxon>
        <taxon>Dipodomyinae</taxon>
        <taxon>Dipodomys</taxon>
    </lineage>
</organism>
<keyword evidence="12" id="KW-0333">Golgi apparatus</keyword>
<evidence type="ECO:0000313" key="25">
    <source>
        <dbReference type="RefSeq" id="XP_012866735.1"/>
    </source>
</evidence>
<evidence type="ECO:0000256" key="23">
    <source>
        <dbReference type="SAM" id="SignalP"/>
    </source>
</evidence>
<keyword evidence="14" id="KW-1015">Disulfide bond</keyword>
<protein>
    <recommendedName>
        <fullName evidence="20">Mesothelin</fullName>
    </recommendedName>
    <alternativeName>
        <fullName evidence="21">Pre-pro-megakaryocyte-potentiating factor</fullName>
    </alternativeName>
</protein>
<dbReference type="FunFam" id="1.20.970.40:FF:000001">
    <property type="entry name" value="Mesothelin"/>
    <property type="match status" value="1"/>
</dbReference>
<dbReference type="FunCoup" id="A0A1S3ES01">
    <property type="interactions" value="129"/>
</dbReference>
<evidence type="ECO:0000256" key="7">
    <source>
        <dbReference type="ARBA" id="ARBA00022553"/>
    </source>
</evidence>
<feature type="region of interest" description="Disordered" evidence="22">
    <location>
        <begin position="47"/>
        <end position="67"/>
    </location>
</feature>
<keyword evidence="8" id="KW-0336">GPI-anchor</keyword>
<evidence type="ECO:0000256" key="9">
    <source>
        <dbReference type="ARBA" id="ARBA00022685"/>
    </source>
</evidence>